<accession>A0A1T4W0N8</accession>
<reference evidence="2" key="1">
    <citation type="submission" date="2017-02" db="EMBL/GenBank/DDBJ databases">
        <authorList>
            <person name="Varghese N."/>
            <person name="Submissions S."/>
        </authorList>
    </citation>
    <scope>NUCLEOTIDE SEQUENCE [LARGE SCALE GENOMIC DNA]</scope>
    <source>
        <strain evidence="2">DSM 22720</strain>
    </source>
</reference>
<dbReference type="Proteomes" id="UP000190162">
    <property type="component" value="Unassembled WGS sequence"/>
</dbReference>
<proteinExistence type="predicted"/>
<dbReference type="AlphaFoldDB" id="A0A1T4W0N8"/>
<gene>
    <name evidence="1" type="ORF">SAMN02745132_04630</name>
</gene>
<sequence>FLHPTIESGVVDIDTSFLKHFSQFAVTHPILAVPTDGPEDNLARKVTPFEISHA</sequence>
<protein>
    <submittedName>
        <fullName evidence="1">Uncharacterized protein</fullName>
    </submittedName>
</protein>
<feature type="non-terminal residue" evidence="1">
    <location>
        <position position="1"/>
    </location>
</feature>
<name>A0A1T4W0N8_9GAMM</name>
<organism evidence="1 2">
    <name type="scientific">Enterovibrio nigricans DSM 22720</name>
    <dbReference type="NCBI Taxonomy" id="1121868"/>
    <lineage>
        <taxon>Bacteria</taxon>
        <taxon>Pseudomonadati</taxon>
        <taxon>Pseudomonadota</taxon>
        <taxon>Gammaproteobacteria</taxon>
        <taxon>Vibrionales</taxon>
        <taxon>Vibrionaceae</taxon>
        <taxon>Enterovibrio</taxon>
    </lineage>
</organism>
<dbReference type="EMBL" id="FUXU01000135">
    <property type="protein sequence ID" value="SKA70783.1"/>
    <property type="molecule type" value="Genomic_DNA"/>
</dbReference>
<evidence type="ECO:0000313" key="2">
    <source>
        <dbReference type="Proteomes" id="UP000190162"/>
    </source>
</evidence>
<keyword evidence="2" id="KW-1185">Reference proteome</keyword>
<evidence type="ECO:0000313" key="1">
    <source>
        <dbReference type="EMBL" id="SKA70783.1"/>
    </source>
</evidence>